<gene>
    <name evidence="8" type="ORF">SLEP1_g46606</name>
</gene>
<dbReference type="CDD" id="cd04370">
    <property type="entry name" value="BAH"/>
    <property type="match status" value="1"/>
</dbReference>
<evidence type="ECO:0000259" key="6">
    <source>
        <dbReference type="PROSITE" id="PS50016"/>
    </source>
</evidence>
<name>A0AAV5LPF7_9ROSI</name>
<sequence length="790" mass="85335">MDPPVNVEPDAGLDAVACSVGEKRPIENGEVSSVKKQRCGTPGAMKRVAEIVLVLSAMAKMRGGGRGPTDVELGLMAEARERLVEICGDLAPGDIVGRDAVAAVIEDLGLNAKAKEQRLGFRMPRLTISERFSIAKKKMEESKKLQASTPTYTSQLLQTSIGGSSHALRSFPSDRPNHAPISFSSSPAPVTATSSSPVPYHLSTSSAVNSGLPSSHLGRDSSVFGFPRGDRSQVKLEGSNVGPANPSANHPLVNAPTWSIQSQPGALTKPGQENKALNHNLAKSEGSLDMSMSRLASQAARDQNFRPFITQSSSGTLSMHSMNHLQGPPLNNNHNEIAKIVQKLLQPKLPEHPTWTPPSREYMNKALTCQTCKFTINEVETVLICDACEKGFHLKCLQAHNQKGIPRGEWHCTRCLSLCNGKPLPPKYGRVMRSINMPKALAPSNTAAGQSNTAEAQSSSENKEGNPDAKVNQPKITENGSTGLQPPVVPGTTGSNSIQSAFDSKIPNGKNLSSIEKQRDQAASTGTCPNSGSLVVSSSEKSSEHPHTTESATNEERGDPESKSQPLGTLSNTIKEEFDHSQASQDMQDVRMGKQNSADVPIEQNEQDATVTHPIQSSGPSTEVTNHTQFSFDGLHAIDWIGDVTQVLDGRKFYKSCCIGGVTYKVQDHALFRFSNGKLIPSKLQAMWEEIKTGLKFIDVRRCYFPSDLPETVGRPYTPEGSEVYESNNDITIMAGLIQGPCEVLPASKFKEESEKQIQLEVEGNKGSRSIFLCKWLYDESKGSFQPVSG</sequence>
<dbReference type="CDD" id="cd15489">
    <property type="entry name" value="PHD_SF"/>
    <property type="match status" value="1"/>
</dbReference>
<dbReference type="AlphaFoldDB" id="A0AAV5LPF7"/>
<dbReference type="SUPFAM" id="SSF57903">
    <property type="entry name" value="FYVE/PHD zinc finger"/>
    <property type="match status" value="1"/>
</dbReference>
<dbReference type="InterPro" id="IPR011011">
    <property type="entry name" value="Znf_FYVE_PHD"/>
</dbReference>
<dbReference type="SMART" id="SM00249">
    <property type="entry name" value="PHD"/>
    <property type="match status" value="1"/>
</dbReference>
<dbReference type="PROSITE" id="PS50016">
    <property type="entry name" value="ZF_PHD_2"/>
    <property type="match status" value="1"/>
</dbReference>
<dbReference type="Pfam" id="PF25073">
    <property type="entry name" value="DUF7797"/>
    <property type="match status" value="1"/>
</dbReference>
<dbReference type="InterPro" id="IPR019787">
    <property type="entry name" value="Znf_PHD-finger"/>
</dbReference>
<evidence type="ECO:0000256" key="1">
    <source>
        <dbReference type="ARBA" id="ARBA00022723"/>
    </source>
</evidence>
<feature type="compositionally biased region" description="Polar residues" evidence="5">
    <location>
        <begin position="474"/>
        <end position="484"/>
    </location>
</feature>
<dbReference type="InterPro" id="IPR043151">
    <property type="entry name" value="BAH_sf"/>
</dbReference>
<evidence type="ECO:0000313" key="9">
    <source>
        <dbReference type="Proteomes" id="UP001054252"/>
    </source>
</evidence>
<protein>
    <recommendedName>
        <fullName evidence="10">PHD finger protein</fullName>
    </recommendedName>
</protein>
<evidence type="ECO:0000256" key="5">
    <source>
        <dbReference type="SAM" id="MobiDB-lite"/>
    </source>
</evidence>
<evidence type="ECO:0000259" key="7">
    <source>
        <dbReference type="PROSITE" id="PS51038"/>
    </source>
</evidence>
<evidence type="ECO:0000256" key="4">
    <source>
        <dbReference type="PROSITE-ProRule" id="PRU00146"/>
    </source>
</evidence>
<dbReference type="Pfam" id="PF00628">
    <property type="entry name" value="PHD"/>
    <property type="match status" value="1"/>
</dbReference>
<feature type="region of interest" description="Disordered" evidence="5">
    <location>
        <begin position="442"/>
        <end position="568"/>
    </location>
</feature>
<dbReference type="GO" id="GO:0003682">
    <property type="term" value="F:chromatin binding"/>
    <property type="evidence" value="ECO:0007669"/>
    <property type="project" value="InterPro"/>
</dbReference>
<dbReference type="InterPro" id="IPR013083">
    <property type="entry name" value="Znf_RING/FYVE/PHD"/>
</dbReference>
<feature type="compositionally biased region" description="Low complexity" evidence="5">
    <location>
        <begin position="184"/>
        <end position="199"/>
    </location>
</feature>
<feature type="compositionally biased region" description="Low complexity" evidence="5">
    <location>
        <begin position="531"/>
        <end position="540"/>
    </location>
</feature>
<reference evidence="8 9" key="1">
    <citation type="journal article" date="2021" name="Commun. Biol.">
        <title>The genome of Shorea leprosula (Dipterocarpaceae) highlights the ecological relevance of drought in aseasonal tropical rainforests.</title>
        <authorList>
            <person name="Ng K.K.S."/>
            <person name="Kobayashi M.J."/>
            <person name="Fawcett J.A."/>
            <person name="Hatakeyama M."/>
            <person name="Paape T."/>
            <person name="Ng C.H."/>
            <person name="Ang C.C."/>
            <person name="Tnah L.H."/>
            <person name="Lee C.T."/>
            <person name="Nishiyama T."/>
            <person name="Sese J."/>
            <person name="O'Brien M.J."/>
            <person name="Copetti D."/>
            <person name="Mohd Noor M.I."/>
            <person name="Ong R.C."/>
            <person name="Putra M."/>
            <person name="Sireger I.Z."/>
            <person name="Indrioko S."/>
            <person name="Kosugi Y."/>
            <person name="Izuno A."/>
            <person name="Isagi Y."/>
            <person name="Lee S.L."/>
            <person name="Shimizu K.K."/>
        </authorList>
    </citation>
    <scope>NUCLEOTIDE SEQUENCE [LARGE SCALE GENOMIC DNA]</scope>
    <source>
        <strain evidence="8">214</strain>
    </source>
</reference>
<evidence type="ECO:0000256" key="2">
    <source>
        <dbReference type="ARBA" id="ARBA00022771"/>
    </source>
</evidence>
<dbReference type="PANTHER" id="PTHR47527:SF3">
    <property type="entry name" value="RING_FYVE_PHD ZINC FINGER SUPERFAMILY PROTEIN"/>
    <property type="match status" value="1"/>
</dbReference>
<feature type="compositionally biased region" description="Polar residues" evidence="5">
    <location>
        <begin position="510"/>
        <end position="530"/>
    </location>
</feature>
<dbReference type="GO" id="GO:0008270">
    <property type="term" value="F:zinc ion binding"/>
    <property type="evidence" value="ECO:0007669"/>
    <property type="project" value="UniProtKB-KW"/>
</dbReference>
<dbReference type="InterPro" id="IPR001965">
    <property type="entry name" value="Znf_PHD"/>
</dbReference>
<dbReference type="Gene3D" id="3.30.40.10">
    <property type="entry name" value="Zinc/RING finger domain, C3HC4 (zinc finger)"/>
    <property type="match status" value="1"/>
</dbReference>
<feature type="region of interest" description="Disordered" evidence="5">
    <location>
        <begin position="163"/>
        <end position="254"/>
    </location>
</feature>
<dbReference type="InterPro" id="IPR019786">
    <property type="entry name" value="Zinc_finger_PHD-type_CS"/>
</dbReference>
<dbReference type="Proteomes" id="UP001054252">
    <property type="component" value="Unassembled WGS sequence"/>
</dbReference>
<organism evidence="8 9">
    <name type="scientific">Rubroshorea leprosula</name>
    <dbReference type="NCBI Taxonomy" id="152421"/>
    <lineage>
        <taxon>Eukaryota</taxon>
        <taxon>Viridiplantae</taxon>
        <taxon>Streptophyta</taxon>
        <taxon>Embryophyta</taxon>
        <taxon>Tracheophyta</taxon>
        <taxon>Spermatophyta</taxon>
        <taxon>Magnoliopsida</taxon>
        <taxon>eudicotyledons</taxon>
        <taxon>Gunneridae</taxon>
        <taxon>Pentapetalae</taxon>
        <taxon>rosids</taxon>
        <taxon>malvids</taxon>
        <taxon>Malvales</taxon>
        <taxon>Dipterocarpaceae</taxon>
        <taxon>Rubroshorea</taxon>
    </lineage>
</organism>
<feature type="domain" description="PHD-type" evidence="6">
    <location>
        <begin position="366"/>
        <end position="418"/>
    </location>
</feature>
<dbReference type="EMBL" id="BPVZ01000130">
    <property type="protein sequence ID" value="GKV38724.1"/>
    <property type="molecule type" value="Genomic_DNA"/>
</dbReference>
<feature type="domain" description="BAH" evidence="7">
    <location>
        <begin position="662"/>
        <end position="789"/>
    </location>
</feature>
<feature type="compositionally biased region" description="Polar residues" evidence="5">
    <location>
        <begin position="202"/>
        <end position="213"/>
    </location>
</feature>
<keyword evidence="1" id="KW-0479">Metal-binding</keyword>
<evidence type="ECO:0008006" key="10">
    <source>
        <dbReference type="Google" id="ProtNLM"/>
    </source>
</evidence>
<dbReference type="InterPro" id="IPR001025">
    <property type="entry name" value="BAH_dom"/>
</dbReference>
<feature type="compositionally biased region" description="Basic and acidic residues" evidence="5">
    <location>
        <begin position="541"/>
        <end position="562"/>
    </location>
</feature>
<evidence type="ECO:0000313" key="8">
    <source>
        <dbReference type="EMBL" id="GKV38724.1"/>
    </source>
</evidence>
<dbReference type="InterPro" id="IPR056699">
    <property type="entry name" value="DUF7797"/>
</dbReference>
<feature type="compositionally biased region" description="Polar residues" evidence="5">
    <location>
        <begin position="443"/>
        <end position="460"/>
    </location>
</feature>
<feature type="compositionally biased region" description="Polar residues" evidence="5">
    <location>
        <begin position="492"/>
        <end position="502"/>
    </location>
</feature>
<dbReference type="PROSITE" id="PS51038">
    <property type="entry name" value="BAH"/>
    <property type="match status" value="1"/>
</dbReference>
<dbReference type="Gene3D" id="2.30.30.490">
    <property type="match status" value="1"/>
</dbReference>
<accession>A0AAV5LPF7</accession>
<dbReference type="PROSITE" id="PS01359">
    <property type="entry name" value="ZF_PHD_1"/>
    <property type="match status" value="1"/>
</dbReference>
<comment type="caution">
    <text evidence="8">The sequence shown here is derived from an EMBL/GenBank/DDBJ whole genome shotgun (WGS) entry which is preliminary data.</text>
</comment>
<dbReference type="Pfam" id="PF01426">
    <property type="entry name" value="BAH"/>
    <property type="match status" value="1"/>
</dbReference>
<proteinExistence type="predicted"/>
<evidence type="ECO:0000256" key="3">
    <source>
        <dbReference type="ARBA" id="ARBA00022833"/>
    </source>
</evidence>
<keyword evidence="3" id="KW-0862">Zinc</keyword>
<dbReference type="PANTHER" id="PTHR47527">
    <property type="entry name" value="RING/FYVE/PHD ZINC FINGER SUPERFAMILY PROTEIN"/>
    <property type="match status" value="1"/>
</dbReference>
<keyword evidence="2 4" id="KW-0863">Zinc-finger</keyword>
<keyword evidence="9" id="KW-1185">Reference proteome</keyword>